<comment type="similarity">
    <text evidence="7">Belongs to the acyl carrier protein (ACP) family.</text>
</comment>
<dbReference type="EMBL" id="NXNG01000001">
    <property type="protein sequence ID" value="PWT26577.1"/>
    <property type="molecule type" value="Genomic_DNA"/>
</dbReference>
<evidence type="ECO:0000256" key="1">
    <source>
        <dbReference type="ARBA" id="ARBA00022450"/>
    </source>
</evidence>
<dbReference type="HAMAP" id="MF_01217">
    <property type="entry name" value="Acyl_carrier"/>
    <property type="match status" value="1"/>
</dbReference>
<dbReference type="eggNOG" id="COG0236">
    <property type="taxonomic scope" value="Bacteria"/>
</dbReference>
<dbReference type="InterPro" id="IPR003231">
    <property type="entry name" value="ACP"/>
</dbReference>
<dbReference type="NCBIfam" id="NF002148">
    <property type="entry name" value="PRK00982.1-2"/>
    <property type="match status" value="1"/>
</dbReference>
<dbReference type="GO" id="GO:0005829">
    <property type="term" value="C:cytosol"/>
    <property type="evidence" value="ECO:0007669"/>
    <property type="project" value="TreeGrafter"/>
</dbReference>
<comment type="function">
    <text evidence="7 9">Carrier of the growing fatty acid chain in fatty acid biosynthesis.</text>
</comment>
<evidence type="ECO:0000256" key="3">
    <source>
        <dbReference type="ARBA" id="ARBA00022553"/>
    </source>
</evidence>
<dbReference type="EMBL" id="FOGJ01000001">
    <property type="protein sequence ID" value="SER00170.1"/>
    <property type="molecule type" value="Genomic_DNA"/>
</dbReference>
<organism evidence="12 13">
    <name type="scientific">Butyrivibrio fibrisolvens</name>
    <dbReference type="NCBI Taxonomy" id="831"/>
    <lineage>
        <taxon>Bacteria</taxon>
        <taxon>Bacillati</taxon>
        <taxon>Bacillota</taxon>
        <taxon>Clostridia</taxon>
        <taxon>Lachnospirales</taxon>
        <taxon>Lachnospiraceae</taxon>
        <taxon>Butyrivibrio</taxon>
    </lineage>
</organism>
<comment type="pathway">
    <text evidence="7 9">Lipid metabolism; fatty acid biosynthesis.</text>
</comment>
<evidence type="ECO:0000256" key="8">
    <source>
        <dbReference type="NCBIfam" id="TIGR00517"/>
    </source>
</evidence>
<dbReference type="Pfam" id="PF00550">
    <property type="entry name" value="PP-binding"/>
    <property type="match status" value="1"/>
</dbReference>
<dbReference type="Proteomes" id="UP000182584">
    <property type="component" value="Unassembled WGS sequence"/>
</dbReference>
<evidence type="ECO:0000259" key="10">
    <source>
        <dbReference type="PROSITE" id="PS50075"/>
    </source>
</evidence>
<reference evidence="11 14" key="2">
    <citation type="submission" date="2017-09" db="EMBL/GenBank/DDBJ databases">
        <title>High-quality draft genome sequence of Butyrivibrio fibrisolvens INBov1, isolated from cow rumen.</title>
        <authorList>
            <person name="Rodriguez Hernaez J."/>
            <person name="Rivarola M."/>
            <person name="Paniego N."/>
            <person name="Cravero S."/>
            <person name="Ceron Cucchi M."/>
            <person name="Martinez M.C."/>
        </authorList>
    </citation>
    <scope>NUCLEOTIDE SEQUENCE [LARGE SCALE GENOMIC DNA]</scope>
    <source>
        <strain evidence="11 14">INBov1</strain>
    </source>
</reference>
<reference evidence="12 13" key="1">
    <citation type="submission" date="2016-10" db="EMBL/GenBank/DDBJ databases">
        <authorList>
            <person name="de Groot N.N."/>
        </authorList>
    </citation>
    <scope>NUCLEOTIDE SEQUENCE [LARGE SCALE GENOMIC DNA]</scope>
    <source>
        <strain evidence="12 13">AR40</strain>
    </source>
</reference>
<dbReference type="NCBIfam" id="TIGR00517">
    <property type="entry name" value="acyl_carrier"/>
    <property type="match status" value="1"/>
</dbReference>
<evidence type="ECO:0000256" key="7">
    <source>
        <dbReference type="HAMAP-Rule" id="MF_01217"/>
    </source>
</evidence>
<gene>
    <name evidence="7 11" type="primary">acpP</name>
    <name evidence="11" type="ORF">CPT75_05285</name>
    <name evidence="12" type="ORF">SAMN04487884_101101</name>
</gene>
<dbReference type="NCBIfam" id="NF002150">
    <property type="entry name" value="PRK00982.1-4"/>
    <property type="match status" value="1"/>
</dbReference>
<comment type="PTM">
    <text evidence="7">4'-phosphopantetheine is transferred from CoA to a specific serine of apo-ACP by AcpS. This modification is essential for activity because fatty acids are bound in thioester linkage to the sulfhydryl of the prosthetic group.</text>
</comment>
<protein>
    <recommendedName>
        <fullName evidence="7 8">Acyl carrier protein</fullName>
        <shortName evidence="7">ACP</shortName>
    </recommendedName>
</protein>
<name>A0A1H9KLZ4_BUTFI</name>
<comment type="subcellular location">
    <subcellularLocation>
        <location evidence="7">Cytoplasm</location>
    </subcellularLocation>
</comment>
<evidence type="ECO:0000256" key="9">
    <source>
        <dbReference type="RuleBase" id="RU003545"/>
    </source>
</evidence>
<dbReference type="AlphaFoldDB" id="A0A1H9KLZ4"/>
<evidence type="ECO:0000313" key="13">
    <source>
        <dbReference type="Proteomes" id="UP000182584"/>
    </source>
</evidence>
<evidence type="ECO:0000256" key="6">
    <source>
        <dbReference type="ARBA" id="ARBA00023160"/>
    </source>
</evidence>
<keyword evidence="5 7" id="KW-0443">Lipid metabolism</keyword>
<dbReference type="Proteomes" id="UP000245488">
    <property type="component" value="Chromosome"/>
</dbReference>
<dbReference type="RefSeq" id="WP_022753337.1">
    <property type="nucleotide sequence ID" value="NZ_CM009896.1"/>
</dbReference>
<dbReference type="PROSITE" id="PS50075">
    <property type="entry name" value="CARRIER"/>
    <property type="match status" value="1"/>
</dbReference>
<dbReference type="OrthoDB" id="9804551at2"/>
<keyword evidence="4 7" id="KW-0276">Fatty acid metabolism</keyword>
<dbReference type="SUPFAM" id="SSF47336">
    <property type="entry name" value="ACP-like"/>
    <property type="match status" value="1"/>
</dbReference>
<dbReference type="UniPathway" id="UPA00094"/>
<evidence type="ECO:0000256" key="5">
    <source>
        <dbReference type="ARBA" id="ARBA00023098"/>
    </source>
</evidence>
<dbReference type="GO" id="GO:0000035">
    <property type="term" value="F:acyl binding"/>
    <property type="evidence" value="ECO:0007669"/>
    <property type="project" value="TreeGrafter"/>
</dbReference>
<accession>A0A1H9KLZ4</accession>
<keyword evidence="1 7" id="KW-0596">Phosphopantetheine</keyword>
<evidence type="ECO:0000256" key="2">
    <source>
        <dbReference type="ARBA" id="ARBA00022516"/>
    </source>
</evidence>
<keyword evidence="7" id="KW-0963">Cytoplasm</keyword>
<dbReference type="GO" id="GO:0009245">
    <property type="term" value="P:lipid A biosynthetic process"/>
    <property type="evidence" value="ECO:0007669"/>
    <property type="project" value="TreeGrafter"/>
</dbReference>
<evidence type="ECO:0000313" key="14">
    <source>
        <dbReference type="Proteomes" id="UP000245488"/>
    </source>
</evidence>
<evidence type="ECO:0000313" key="12">
    <source>
        <dbReference type="EMBL" id="SER00170.1"/>
    </source>
</evidence>
<keyword evidence="6 7" id="KW-0275">Fatty acid biosynthesis</keyword>
<feature type="domain" description="Carrier" evidence="10">
    <location>
        <begin position="1"/>
        <end position="75"/>
    </location>
</feature>
<keyword evidence="14" id="KW-1185">Reference proteome</keyword>
<dbReference type="GO" id="GO:0000036">
    <property type="term" value="F:acyl carrier activity"/>
    <property type="evidence" value="ECO:0007669"/>
    <property type="project" value="UniProtKB-UniRule"/>
</dbReference>
<sequence length="77" mass="8449">MNFEDVKKIIVDTLGCDEDKVTEEASLTEDLEADSLDLVELHMALEDAIGTKIPDEVIAKLDTVGKVVAYLKENKVA</sequence>
<dbReference type="Gene3D" id="1.10.1200.10">
    <property type="entry name" value="ACP-like"/>
    <property type="match status" value="1"/>
</dbReference>
<keyword evidence="2 7" id="KW-0444">Lipid biosynthesis</keyword>
<dbReference type="PANTHER" id="PTHR20863:SF76">
    <property type="entry name" value="CARRIER DOMAIN-CONTAINING PROTEIN"/>
    <property type="match status" value="1"/>
</dbReference>
<keyword evidence="3 7" id="KW-0597">Phosphoprotein</keyword>
<proteinExistence type="inferred from homology"/>
<dbReference type="PANTHER" id="PTHR20863">
    <property type="entry name" value="ACYL CARRIER PROTEIN"/>
    <property type="match status" value="1"/>
</dbReference>
<dbReference type="GO" id="GO:0016020">
    <property type="term" value="C:membrane"/>
    <property type="evidence" value="ECO:0007669"/>
    <property type="project" value="GOC"/>
</dbReference>
<evidence type="ECO:0000313" key="11">
    <source>
        <dbReference type="EMBL" id="PWT26577.1"/>
    </source>
</evidence>
<comment type="PTM">
    <text evidence="9">4'-phosphopantetheine is transferred from CoA to a specific serine of apo-ACP by acpS.</text>
</comment>
<dbReference type="InterPro" id="IPR036736">
    <property type="entry name" value="ACP-like_sf"/>
</dbReference>
<feature type="modified residue" description="O-(pantetheine 4'-phosphoryl)serine" evidence="7">
    <location>
        <position position="35"/>
    </location>
</feature>
<dbReference type="InterPro" id="IPR009081">
    <property type="entry name" value="PP-bd_ACP"/>
</dbReference>
<evidence type="ECO:0000256" key="4">
    <source>
        <dbReference type="ARBA" id="ARBA00022832"/>
    </source>
</evidence>